<proteinExistence type="predicted"/>
<name>A0A0E9W0Y8_ANGAN</name>
<organism evidence="1">
    <name type="scientific">Anguilla anguilla</name>
    <name type="common">European freshwater eel</name>
    <name type="synonym">Muraena anguilla</name>
    <dbReference type="NCBI Taxonomy" id="7936"/>
    <lineage>
        <taxon>Eukaryota</taxon>
        <taxon>Metazoa</taxon>
        <taxon>Chordata</taxon>
        <taxon>Craniata</taxon>
        <taxon>Vertebrata</taxon>
        <taxon>Euteleostomi</taxon>
        <taxon>Actinopterygii</taxon>
        <taxon>Neopterygii</taxon>
        <taxon>Teleostei</taxon>
        <taxon>Anguilliformes</taxon>
        <taxon>Anguillidae</taxon>
        <taxon>Anguilla</taxon>
    </lineage>
</organism>
<sequence>MNSVWQSLLNYWCSASLHGPGPAGVTSVEL</sequence>
<protein>
    <submittedName>
        <fullName evidence="1">Uncharacterized protein</fullName>
    </submittedName>
</protein>
<dbReference type="AlphaFoldDB" id="A0A0E9W0Y8"/>
<accession>A0A0E9W0Y8</accession>
<reference evidence="1" key="1">
    <citation type="submission" date="2014-11" db="EMBL/GenBank/DDBJ databases">
        <authorList>
            <person name="Amaro Gonzalez C."/>
        </authorList>
    </citation>
    <scope>NUCLEOTIDE SEQUENCE</scope>
</reference>
<evidence type="ECO:0000313" key="1">
    <source>
        <dbReference type="EMBL" id="JAH84039.1"/>
    </source>
</evidence>
<dbReference type="EMBL" id="GBXM01024538">
    <property type="protein sequence ID" value="JAH84039.1"/>
    <property type="molecule type" value="Transcribed_RNA"/>
</dbReference>
<reference evidence="1" key="2">
    <citation type="journal article" date="2015" name="Fish Shellfish Immunol.">
        <title>Early steps in the European eel (Anguilla anguilla)-Vibrio vulnificus interaction in the gills: Role of the RtxA13 toxin.</title>
        <authorList>
            <person name="Callol A."/>
            <person name="Pajuelo D."/>
            <person name="Ebbesson L."/>
            <person name="Teles M."/>
            <person name="MacKenzie S."/>
            <person name="Amaro C."/>
        </authorList>
    </citation>
    <scope>NUCLEOTIDE SEQUENCE</scope>
</reference>